<gene>
    <name evidence="2" type="ORF">SAMN05661044_04739</name>
</gene>
<feature type="compositionally biased region" description="Gly residues" evidence="1">
    <location>
        <begin position="1"/>
        <end position="11"/>
    </location>
</feature>
<name>A0A1H7WZ16_OLID1</name>
<feature type="region of interest" description="Disordered" evidence="1">
    <location>
        <begin position="1"/>
        <end position="28"/>
    </location>
</feature>
<accession>A0A1H7WZ16</accession>
<keyword evidence="3" id="KW-1185">Reference proteome</keyword>
<dbReference type="EMBL" id="FOAF01000009">
    <property type="protein sequence ID" value="SEM26872.1"/>
    <property type="molecule type" value="Genomic_DNA"/>
</dbReference>
<dbReference type="STRING" id="407022.SAMN05661044_04739"/>
<proteinExistence type="predicted"/>
<dbReference type="RefSeq" id="WP_162276662.1">
    <property type="nucleotide sequence ID" value="NZ_FOAF01000009.1"/>
</dbReference>
<dbReference type="AlphaFoldDB" id="A0A1H7WZ16"/>
<organism evidence="2 3">
    <name type="scientific">Olivibacter domesticus</name>
    <name type="common">Pseudosphingobacterium domesticum</name>
    <dbReference type="NCBI Taxonomy" id="407022"/>
    <lineage>
        <taxon>Bacteria</taxon>
        <taxon>Pseudomonadati</taxon>
        <taxon>Bacteroidota</taxon>
        <taxon>Sphingobacteriia</taxon>
        <taxon>Sphingobacteriales</taxon>
        <taxon>Sphingobacteriaceae</taxon>
        <taxon>Olivibacter</taxon>
    </lineage>
</organism>
<evidence type="ECO:0000256" key="1">
    <source>
        <dbReference type="SAM" id="MobiDB-lite"/>
    </source>
</evidence>
<dbReference type="Proteomes" id="UP000199421">
    <property type="component" value="Unassembled WGS sequence"/>
</dbReference>
<evidence type="ECO:0000313" key="3">
    <source>
        <dbReference type="Proteomes" id="UP000199421"/>
    </source>
</evidence>
<reference evidence="3" key="1">
    <citation type="submission" date="2016-10" db="EMBL/GenBank/DDBJ databases">
        <authorList>
            <person name="Varghese N."/>
            <person name="Submissions S."/>
        </authorList>
    </citation>
    <scope>NUCLEOTIDE SEQUENCE [LARGE SCALE GENOMIC DNA]</scope>
    <source>
        <strain evidence="3">DSM 18733</strain>
    </source>
</reference>
<evidence type="ECO:0000313" key="2">
    <source>
        <dbReference type="EMBL" id="SEM26872.1"/>
    </source>
</evidence>
<sequence length="48" mass="5058">MLGGPEKGIGGVALAPHAEATTIPDREASSNRKPLAMLISFFSFKPFV</sequence>
<protein>
    <submittedName>
        <fullName evidence="2">Uncharacterized protein</fullName>
    </submittedName>
</protein>